<dbReference type="EMBL" id="BGZK01000432">
    <property type="protein sequence ID" value="GBP43213.1"/>
    <property type="molecule type" value="Genomic_DNA"/>
</dbReference>
<dbReference type="Proteomes" id="UP000299102">
    <property type="component" value="Unassembled WGS sequence"/>
</dbReference>
<feature type="compositionally biased region" description="Low complexity" evidence="1">
    <location>
        <begin position="88"/>
        <end position="104"/>
    </location>
</feature>
<evidence type="ECO:0000256" key="1">
    <source>
        <dbReference type="SAM" id="MobiDB-lite"/>
    </source>
</evidence>
<gene>
    <name evidence="2" type="ORF">EVAR_39270_1</name>
</gene>
<dbReference type="AlphaFoldDB" id="A0A4C1VWP9"/>
<evidence type="ECO:0000313" key="2">
    <source>
        <dbReference type="EMBL" id="GBP43213.1"/>
    </source>
</evidence>
<protein>
    <submittedName>
        <fullName evidence="2">Uncharacterized protein</fullName>
    </submittedName>
</protein>
<keyword evidence="3" id="KW-1185">Reference proteome</keyword>
<proteinExistence type="predicted"/>
<evidence type="ECO:0000313" key="3">
    <source>
        <dbReference type="Proteomes" id="UP000299102"/>
    </source>
</evidence>
<reference evidence="2 3" key="1">
    <citation type="journal article" date="2019" name="Commun. Biol.">
        <title>The bagworm genome reveals a unique fibroin gene that provides high tensile strength.</title>
        <authorList>
            <person name="Kono N."/>
            <person name="Nakamura H."/>
            <person name="Ohtoshi R."/>
            <person name="Tomita M."/>
            <person name="Numata K."/>
            <person name="Arakawa K."/>
        </authorList>
    </citation>
    <scope>NUCLEOTIDE SEQUENCE [LARGE SCALE GENOMIC DNA]</scope>
</reference>
<feature type="region of interest" description="Disordered" evidence="1">
    <location>
        <begin position="88"/>
        <end position="162"/>
    </location>
</feature>
<comment type="caution">
    <text evidence="2">The sequence shown here is derived from an EMBL/GenBank/DDBJ whole genome shotgun (WGS) entry which is preliminary data.</text>
</comment>
<organism evidence="2 3">
    <name type="scientific">Eumeta variegata</name>
    <name type="common">Bagworm moth</name>
    <name type="synonym">Eumeta japonica</name>
    <dbReference type="NCBI Taxonomy" id="151549"/>
    <lineage>
        <taxon>Eukaryota</taxon>
        <taxon>Metazoa</taxon>
        <taxon>Ecdysozoa</taxon>
        <taxon>Arthropoda</taxon>
        <taxon>Hexapoda</taxon>
        <taxon>Insecta</taxon>
        <taxon>Pterygota</taxon>
        <taxon>Neoptera</taxon>
        <taxon>Endopterygota</taxon>
        <taxon>Lepidoptera</taxon>
        <taxon>Glossata</taxon>
        <taxon>Ditrysia</taxon>
        <taxon>Tineoidea</taxon>
        <taxon>Psychidae</taxon>
        <taxon>Oiketicinae</taxon>
        <taxon>Eumeta</taxon>
    </lineage>
</organism>
<feature type="compositionally biased region" description="Basic and acidic residues" evidence="1">
    <location>
        <begin position="146"/>
        <end position="158"/>
    </location>
</feature>
<accession>A0A4C1VWP9</accession>
<feature type="region of interest" description="Disordered" evidence="1">
    <location>
        <begin position="51"/>
        <end position="71"/>
    </location>
</feature>
<sequence>MDMCAWAGGAHAGACTSRVSRGDCLRAHDDETTVEVDRTHSAAQVGRIAESAGCRPTPPGPPPPRYRRMAPRPAHGRAALSTRRARARCASTPSASARTALPPAFRSPARRGEWRRPTGAGGASGAVTYMSMPASPARLSTARRGGQHDGRSRHEHVSRAPAARRVRVACGVRRAAVRRVLRRPAAAAAIERARVGTYSIVGGLRLAPAGGVASRPMGSARFAQVLTH</sequence>
<name>A0A4C1VWP9_EUMVA</name>